<dbReference type="Proteomes" id="UP000593573">
    <property type="component" value="Unassembled WGS sequence"/>
</dbReference>
<proteinExistence type="predicted"/>
<dbReference type="EMBL" id="JABFAB010000005">
    <property type="protein sequence ID" value="MBA0648222.1"/>
    <property type="molecule type" value="Genomic_DNA"/>
</dbReference>
<organism evidence="1 2">
    <name type="scientific">Gossypium klotzschianum</name>
    <dbReference type="NCBI Taxonomy" id="34286"/>
    <lineage>
        <taxon>Eukaryota</taxon>
        <taxon>Viridiplantae</taxon>
        <taxon>Streptophyta</taxon>
        <taxon>Embryophyta</taxon>
        <taxon>Tracheophyta</taxon>
        <taxon>Spermatophyta</taxon>
        <taxon>Magnoliopsida</taxon>
        <taxon>eudicotyledons</taxon>
        <taxon>Gunneridae</taxon>
        <taxon>Pentapetalae</taxon>
        <taxon>rosids</taxon>
        <taxon>malvids</taxon>
        <taxon>Malvales</taxon>
        <taxon>Malvaceae</taxon>
        <taxon>Malvoideae</taxon>
        <taxon>Gossypium</taxon>
    </lineage>
</organism>
<evidence type="ECO:0000313" key="2">
    <source>
        <dbReference type="Proteomes" id="UP000593573"/>
    </source>
</evidence>
<gene>
    <name evidence="1" type="ORF">Goklo_015985</name>
</gene>
<accession>A0A7J8UCL4</accession>
<dbReference type="OrthoDB" id="998310at2759"/>
<protein>
    <submittedName>
        <fullName evidence="1">Uncharacterized protein</fullName>
    </submittedName>
</protein>
<sequence>MVGRQFQRSRREFESS</sequence>
<keyword evidence="2" id="KW-1185">Reference proteome</keyword>
<name>A0A7J8UCL4_9ROSI</name>
<evidence type="ECO:0000313" key="1">
    <source>
        <dbReference type="EMBL" id="MBA0648222.1"/>
    </source>
</evidence>
<reference evidence="1 2" key="1">
    <citation type="journal article" date="2019" name="Genome Biol. Evol.">
        <title>Insights into the evolution of the New World diploid cottons (Gossypium, subgenus Houzingenia) based on genome sequencing.</title>
        <authorList>
            <person name="Grover C.E."/>
            <person name="Arick M.A. 2nd"/>
            <person name="Thrash A."/>
            <person name="Conover J.L."/>
            <person name="Sanders W.S."/>
            <person name="Peterson D.G."/>
            <person name="Frelichowski J.E."/>
            <person name="Scheffler J.A."/>
            <person name="Scheffler B.E."/>
            <person name="Wendel J.F."/>
        </authorList>
    </citation>
    <scope>NUCLEOTIDE SEQUENCE [LARGE SCALE GENOMIC DNA]</scope>
    <source>
        <strain evidence="1">57</strain>
        <tissue evidence="1">Leaf</tissue>
    </source>
</reference>
<dbReference type="AlphaFoldDB" id="A0A7J8UCL4"/>
<comment type="caution">
    <text evidence="1">The sequence shown here is derived from an EMBL/GenBank/DDBJ whole genome shotgun (WGS) entry which is preliminary data.</text>
</comment>